<organism evidence="4 5">
    <name type="scientific">Abyssicoccus albus</name>
    <dbReference type="NCBI Taxonomy" id="1817405"/>
    <lineage>
        <taxon>Bacteria</taxon>
        <taxon>Bacillati</taxon>
        <taxon>Bacillota</taxon>
        <taxon>Bacilli</taxon>
        <taxon>Bacillales</taxon>
        <taxon>Abyssicoccaceae</taxon>
    </lineage>
</organism>
<reference evidence="4 5" key="1">
    <citation type="submission" date="2018-11" db="EMBL/GenBank/DDBJ databases">
        <title>Genomic Encyclopedia of Type Strains, Phase IV (KMG-IV): sequencing the most valuable type-strain genomes for metagenomic binning, comparative biology and taxonomic classification.</title>
        <authorList>
            <person name="Goeker M."/>
        </authorList>
    </citation>
    <scope>NUCLEOTIDE SEQUENCE [LARGE SCALE GENOMIC DNA]</scope>
    <source>
        <strain evidence="4 5">DSM 29158</strain>
    </source>
</reference>
<dbReference type="InterPro" id="IPR029052">
    <property type="entry name" value="Metallo-depent_PP-like"/>
</dbReference>
<dbReference type="Pfam" id="PF12850">
    <property type="entry name" value="Metallophos_2"/>
    <property type="match status" value="1"/>
</dbReference>
<evidence type="ECO:0000259" key="3">
    <source>
        <dbReference type="Pfam" id="PF12850"/>
    </source>
</evidence>
<keyword evidence="5" id="KW-1185">Reference proteome</keyword>
<dbReference type="GO" id="GO:0046872">
    <property type="term" value="F:metal ion binding"/>
    <property type="evidence" value="ECO:0007669"/>
    <property type="project" value="UniProtKB-KW"/>
</dbReference>
<dbReference type="EMBL" id="RKRK01000002">
    <property type="protein sequence ID" value="RPF57760.1"/>
    <property type="molecule type" value="Genomic_DNA"/>
</dbReference>
<dbReference type="Gene3D" id="3.60.21.10">
    <property type="match status" value="1"/>
</dbReference>
<dbReference type="PANTHER" id="PTHR11124">
    <property type="entry name" value="VACUOLAR SORTING PROTEIN VPS29"/>
    <property type="match status" value="1"/>
</dbReference>
<keyword evidence="2" id="KW-0479">Metal-binding</keyword>
<comment type="caution">
    <text evidence="4">The sequence shown here is derived from an EMBL/GenBank/DDBJ whole genome shotgun (WGS) entry which is preliminary data.</text>
</comment>
<protein>
    <recommendedName>
        <fullName evidence="2">Phosphoesterase</fullName>
        <ecNumber evidence="2">3.1.4.-</ecNumber>
    </recommendedName>
</protein>
<dbReference type="OrthoDB" id="9800565at2"/>
<accession>A0A3N5BRT5</accession>
<sequence>MVDKIIVVSDNHGEQGILQQIRNRHRDGSKFIHLGDSEFAHDDKELEGYLTVTGNVDHDASFAKDEVLTIENLTIYFSHGHLHHIGQSRYELAIDARAHNAQIALYGHSHVRKFEEIDGVFVINPGSITQSRGEDPESYLVIECDGEQLQLKWMTRDGNVMSKEEISIRC</sequence>
<dbReference type="InterPro" id="IPR000979">
    <property type="entry name" value="Phosphodiesterase_MJ0936/Vps29"/>
</dbReference>
<evidence type="ECO:0000256" key="2">
    <source>
        <dbReference type="RuleBase" id="RU362039"/>
    </source>
</evidence>
<dbReference type="GO" id="GO:0016787">
    <property type="term" value="F:hydrolase activity"/>
    <property type="evidence" value="ECO:0007669"/>
    <property type="project" value="UniProtKB-UniRule"/>
</dbReference>
<dbReference type="EC" id="3.1.4.-" evidence="2"/>
<feature type="domain" description="Calcineurin-like phosphoesterase" evidence="3">
    <location>
        <begin position="4"/>
        <end position="145"/>
    </location>
</feature>
<dbReference type="InterPro" id="IPR024654">
    <property type="entry name" value="Calcineurin-like_PHP_lpxH"/>
</dbReference>
<name>A0A3N5BRT5_9BACL</name>
<proteinExistence type="inferred from homology"/>
<evidence type="ECO:0000313" key="4">
    <source>
        <dbReference type="EMBL" id="RPF57760.1"/>
    </source>
</evidence>
<comment type="similarity">
    <text evidence="1 2">Belongs to the metallophosphoesterase superfamily. YfcE family.</text>
</comment>
<gene>
    <name evidence="4" type="ORF">EDD62_0393</name>
</gene>
<dbReference type="NCBIfam" id="TIGR00040">
    <property type="entry name" value="yfcE"/>
    <property type="match status" value="1"/>
</dbReference>
<dbReference type="SUPFAM" id="SSF56300">
    <property type="entry name" value="Metallo-dependent phosphatases"/>
    <property type="match status" value="1"/>
</dbReference>
<comment type="cofactor">
    <cofactor evidence="2">
        <name>a divalent metal cation</name>
        <dbReference type="ChEBI" id="CHEBI:60240"/>
    </cofactor>
</comment>
<dbReference type="Proteomes" id="UP000277108">
    <property type="component" value="Unassembled WGS sequence"/>
</dbReference>
<dbReference type="AlphaFoldDB" id="A0A3N5BRT5"/>
<evidence type="ECO:0000256" key="1">
    <source>
        <dbReference type="ARBA" id="ARBA00008950"/>
    </source>
</evidence>
<evidence type="ECO:0000313" key="5">
    <source>
        <dbReference type="Proteomes" id="UP000277108"/>
    </source>
</evidence>